<dbReference type="AlphaFoldDB" id="A0A1M6U1L1"/>
<name>A0A1M6U1L1_9BACT</name>
<proteinExistence type="predicted"/>
<dbReference type="PANTHER" id="PTHR43550:SF3">
    <property type="entry name" value="3-KETODIHYDROSPHINGOSINE REDUCTASE"/>
    <property type="match status" value="1"/>
</dbReference>
<evidence type="ECO:0000313" key="2">
    <source>
        <dbReference type="Proteomes" id="UP000183994"/>
    </source>
</evidence>
<dbReference type="PRINTS" id="PR00081">
    <property type="entry name" value="GDHRDH"/>
</dbReference>
<evidence type="ECO:0000313" key="1">
    <source>
        <dbReference type="EMBL" id="SHK63135.1"/>
    </source>
</evidence>
<dbReference type="RefSeq" id="WP_073477830.1">
    <property type="nucleotide sequence ID" value="NZ_FQZU01000029.1"/>
</dbReference>
<protein>
    <submittedName>
        <fullName evidence="1">Short-chain dehydrogenase</fullName>
    </submittedName>
</protein>
<reference evidence="2" key="1">
    <citation type="submission" date="2016-11" db="EMBL/GenBank/DDBJ databases">
        <authorList>
            <person name="Varghese N."/>
            <person name="Submissions S."/>
        </authorList>
    </citation>
    <scope>NUCLEOTIDE SEQUENCE [LARGE SCALE GENOMIC DNA]</scope>
    <source>
        <strain evidence="2">DSM 16219</strain>
    </source>
</reference>
<dbReference type="PROSITE" id="PS00061">
    <property type="entry name" value="ADH_SHORT"/>
    <property type="match status" value="1"/>
</dbReference>
<dbReference type="InterPro" id="IPR020904">
    <property type="entry name" value="Sc_DH/Rdtase_CS"/>
</dbReference>
<accession>A0A1M6U1L1</accession>
<dbReference type="STRING" id="1121393.SAMN02745216_03789"/>
<dbReference type="SUPFAM" id="SSF51735">
    <property type="entry name" value="NAD(P)-binding Rossmann-fold domains"/>
    <property type="match status" value="1"/>
</dbReference>
<dbReference type="InterPro" id="IPR002347">
    <property type="entry name" value="SDR_fam"/>
</dbReference>
<dbReference type="PANTHER" id="PTHR43550">
    <property type="entry name" value="3-KETODIHYDROSPHINGOSINE REDUCTASE"/>
    <property type="match status" value="1"/>
</dbReference>
<dbReference type="Proteomes" id="UP000183994">
    <property type="component" value="Unassembled WGS sequence"/>
</dbReference>
<dbReference type="OrthoDB" id="5334159at2"/>
<gene>
    <name evidence="1" type="ORF">SAMN02745216_03789</name>
</gene>
<dbReference type="EMBL" id="FQZU01000029">
    <property type="protein sequence ID" value="SHK63135.1"/>
    <property type="molecule type" value="Genomic_DNA"/>
</dbReference>
<keyword evidence="2" id="KW-1185">Reference proteome</keyword>
<dbReference type="InterPro" id="IPR036291">
    <property type="entry name" value="NAD(P)-bd_dom_sf"/>
</dbReference>
<dbReference type="Pfam" id="PF00106">
    <property type="entry name" value="adh_short"/>
    <property type="match status" value="1"/>
</dbReference>
<sequence>MDINGKKIILTGASSGIGLDLLQRLTRFDCKIIAVARTIENVDFDHPNVVKFPCDISDPKKMDELFDFALAQWGDIDIYIANAGFAYYERINNPDWKHIEKIYQTNVFSSFYAAEKMKEINKNRPFRVVVTASAMSFLSLPGYSLYSSTKAAIRGFATAYRFELAKDQKLQLVFPIATRTSFFKEAGSGTPVPWPSQEPEKVSAAIIRGIQKDKDSIFPSTLFNSIRIANGYLPFLYPFIAWFEAQKLYKWESSQK</sequence>
<dbReference type="Gene3D" id="3.40.50.720">
    <property type="entry name" value="NAD(P)-binding Rossmann-like Domain"/>
    <property type="match status" value="1"/>
</dbReference>
<organism evidence="1 2">
    <name type="scientific">Desulfatibacillum alkenivorans DSM 16219</name>
    <dbReference type="NCBI Taxonomy" id="1121393"/>
    <lineage>
        <taxon>Bacteria</taxon>
        <taxon>Pseudomonadati</taxon>
        <taxon>Thermodesulfobacteriota</taxon>
        <taxon>Desulfobacteria</taxon>
        <taxon>Desulfobacterales</taxon>
        <taxon>Desulfatibacillaceae</taxon>
        <taxon>Desulfatibacillum</taxon>
    </lineage>
</organism>